<name>A0ABV7X4E5_9SPHN</name>
<organism evidence="1 2">
    <name type="scientific">Sphingoaurantiacus capsulatus</name>
    <dbReference type="NCBI Taxonomy" id="1771310"/>
    <lineage>
        <taxon>Bacteria</taxon>
        <taxon>Pseudomonadati</taxon>
        <taxon>Pseudomonadota</taxon>
        <taxon>Alphaproteobacteria</taxon>
        <taxon>Sphingomonadales</taxon>
        <taxon>Sphingosinicellaceae</taxon>
        <taxon>Sphingoaurantiacus</taxon>
    </lineage>
</organism>
<reference evidence="2" key="1">
    <citation type="journal article" date="2019" name="Int. J. Syst. Evol. Microbiol.">
        <title>The Global Catalogue of Microorganisms (GCM) 10K type strain sequencing project: providing services to taxonomists for standard genome sequencing and annotation.</title>
        <authorList>
            <consortium name="The Broad Institute Genomics Platform"/>
            <consortium name="The Broad Institute Genome Sequencing Center for Infectious Disease"/>
            <person name="Wu L."/>
            <person name="Ma J."/>
        </authorList>
    </citation>
    <scope>NUCLEOTIDE SEQUENCE [LARGE SCALE GENOMIC DNA]</scope>
    <source>
        <strain evidence="2">KCTC 42644</strain>
    </source>
</reference>
<comment type="caution">
    <text evidence="1">The sequence shown here is derived from an EMBL/GenBank/DDBJ whole genome shotgun (WGS) entry which is preliminary data.</text>
</comment>
<sequence length="142" mass="15401">MFNAIASFLRGQSGGFTPYEQAILDAVAQALDEPLRAKFEARVAAITDVRRRDSGKAIATEQRAGGKLLFPEETRLTAADGDVMLARFNVNSRATLSSLQGQVWLLRGNLSSLTFTQPTEHAEVDDIHRISVKIDDGIAAEG</sequence>
<dbReference type="RefSeq" id="WP_380855164.1">
    <property type="nucleotide sequence ID" value="NZ_JBHRXV010000001.1"/>
</dbReference>
<dbReference type="EMBL" id="JBHRXV010000001">
    <property type="protein sequence ID" value="MFC3711031.1"/>
    <property type="molecule type" value="Genomic_DNA"/>
</dbReference>
<dbReference type="Proteomes" id="UP001595615">
    <property type="component" value="Unassembled WGS sequence"/>
</dbReference>
<protein>
    <submittedName>
        <fullName evidence="1">Uncharacterized protein</fullName>
    </submittedName>
</protein>
<proteinExistence type="predicted"/>
<evidence type="ECO:0000313" key="1">
    <source>
        <dbReference type="EMBL" id="MFC3711031.1"/>
    </source>
</evidence>
<accession>A0ABV7X4E5</accession>
<gene>
    <name evidence="1" type="ORF">ACFOMD_00520</name>
</gene>
<evidence type="ECO:0000313" key="2">
    <source>
        <dbReference type="Proteomes" id="UP001595615"/>
    </source>
</evidence>
<keyword evidence="2" id="KW-1185">Reference proteome</keyword>